<feature type="compositionally biased region" description="Basic and acidic residues" evidence="1">
    <location>
        <begin position="257"/>
        <end position="266"/>
    </location>
</feature>
<dbReference type="Proteomes" id="UP000789572">
    <property type="component" value="Unassembled WGS sequence"/>
</dbReference>
<feature type="region of interest" description="Disordered" evidence="1">
    <location>
        <begin position="43"/>
        <end position="115"/>
    </location>
</feature>
<proteinExistence type="predicted"/>
<gene>
    <name evidence="2" type="ORF">POCULU_LOCUS4507</name>
</gene>
<feature type="compositionally biased region" description="Low complexity" evidence="1">
    <location>
        <begin position="43"/>
        <end position="63"/>
    </location>
</feature>
<accession>A0A9N9APL2</accession>
<evidence type="ECO:0000313" key="3">
    <source>
        <dbReference type="Proteomes" id="UP000789572"/>
    </source>
</evidence>
<dbReference type="EMBL" id="CAJVPJ010000589">
    <property type="protein sequence ID" value="CAG8540420.1"/>
    <property type="molecule type" value="Genomic_DNA"/>
</dbReference>
<comment type="caution">
    <text evidence="2">The sequence shown here is derived from an EMBL/GenBank/DDBJ whole genome shotgun (WGS) entry which is preliminary data.</text>
</comment>
<organism evidence="2 3">
    <name type="scientific">Paraglomus occultum</name>
    <dbReference type="NCBI Taxonomy" id="144539"/>
    <lineage>
        <taxon>Eukaryota</taxon>
        <taxon>Fungi</taxon>
        <taxon>Fungi incertae sedis</taxon>
        <taxon>Mucoromycota</taxon>
        <taxon>Glomeromycotina</taxon>
        <taxon>Glomeromycetes</taxon>
        <taxon>Paraglomerales</taxon>
        <taxon>Paraglomeraceae</taxon>
        <taxon>Paraglomus</taxon>
    </lineage>
</organism>
<name>A0A9N9APL2_9GLOM</name>
<reference evidence="2" key="1">
    <citation type="submission" date="2021-06" db="EMBL/GenBank/DDBJ databases">
        <authorList>
            <person name="Kallberg Y."/>
            <person name="Tangrot J."/>
            <person name="Rosling A."/>
        </authorList>
    </citation>
    <scope>NUCLEOTIDE SEQUENCE</scope>
    <source>
        <strain evidence="2">IA702</strain>
    </source>
</reference>
<feature type="compositionally biased region" description="Low complexity" evidence="1">
    <location>
        <begin position="71"/>
        <end position="100"/>
    </location>
</feature>
<feature type="region of interest" description="Disordered" evidence="1">
    <location>
        <begin position="254"/>
        <end position="296"/>
    </location>
</feature>
<keyword evidence="3" id="KW-1185">Reference proteome</keyword>
<dbReference type="AlphaFoldDB" id="A0A9N9APL2"/>
<sequence length="296" mass="34904">MIDAELTHLLTALMTKSSHVLLDGNKCIIDGTVLEYTDQGWITSTLAPSSPSTPTRQRQQPQRRQQRQRQQRQQQQRQQQQRQQQQRQRQQLQQRLQQRQQPRRRPKPRSRQTELRLQLRKYFQQVLRAPDVERNEELPKLPREDYEFDEIVRLFDSTYQKFEAALNSGNHKEKNTALFMNGLILDEIARNHNRVRGIGNKCSTAYKRGARKYYQFVREFGNVKALNEPCSHYAFSTVTEEIFQELLEEMHGGNMSIKEEGGREDYDSSAEEGETEGEIEDDEDDSSVDMLLHDDY</sequence>
<feature type="compositionally biased region" description="Basic residues" evidence="1">
    <location>
        <begin position="101"/>
        <end position="110"/>
    </location>
</feature>
<evidence type="ECO:0000256" key="1">
    <source>
        <dbReference type="SAM" id="MobiDB-lite"/>
    </source>
</evidence>
<protein>
    <submittedName>
        <fullName evidence="2">5905_t:CDS:1</fullName>
    </submittedName>
</protein>
<feature type="compositionally biased region" description="Acidic residues" evidence="1">
    <location>
        <begin position="267"/>
        <end position="287"/>
    </location>
</feature>
<evidence type="ECO:0000313" key="2">
    <source>
        <dbReference type="EMBL" id="CAG8540420.1"/>
    </source>
</evidence>
<dbReference type="OrthoDB" id="10463425at2759"/>